<dbReference type="InterPro" id="IPR002171">
    <property type="entry name" value="Ribosomal_uL2"/>
</dbReference>
<dbReference type="AlphaFoldDB" id="A0A9D1NJY3"/>
<dbReference type="Gene3D" id="4.10.950.10">
    <property type="entry name" value="Ribosomal protein L2, domain 3"/>
    <property type="match status" value="1"/>
</dbReference>
<dbReference type="PANTHER" id="PTHR13691:SF5">
    <property type="entry name" value="LARGE RIBOSOMAL SUBUNIT PROTEIN UL2M"/>
    <property type="match status" value="1"/>
</dbReference>
<dbReference type="SUPFAM" id="SSF50249">
    <property type="entry name" value="Nucleic acid-binding proteins"/>
    <property type="match status" value="1"/>
</dbReference>
<evidence type="ECO:0000256" key="5">
    <source>
        <dbReference type="HAMAP-Rule" id="MF_01320"/>
    </source>
</evidence>
<dbReference type="GO" id="GO:0002181">
    <property type="term" value="P:cytoplasmic translation"/>
    <property type="evidence" value="ECO:0007669"/>
    <property type="project" value="TreeGrafter"/>
</dbReference>
<dbReference type="Proteomes" id="UP000886812">
    <property type="component" value="Unassembled WGS sequence"/>
</dbReference>
<dbReference type="InterPro" id="IPR014726">
    <property type="entry name" value="Ribosomal_uL2_dom3"/>
</dbReference>
<feature type="compositionally biased region" description="Gly residues" evidence="6">
    <location>
        <begin position="233"/>
        <end position="246"/>
    </location>
</feature>
<dbReference type="InterPro" id="IPR022669">
    <property type="entry name" value="Ribosomal_uL2_C"/>
</dbReference>
<dbReference type="Gene3D" id="2.40.50.140">
    <property type="entry name" value="Nucleic acid-binding proteins"/>
    <property type="match status" value="1"/>
</dbReference>
<feature type="domain" description="Large ribosomal subunit protein uL2 C-terminal" evidence="7">
    <location>
        <begin position="125"/>
        <end position="256"/>
    </location>
</feature>
<dbReference type="PANTHER" id="PTHR13691">
    <property type="entry name" value="RIBOSOMAL PROTEIN L2"/>
    <property type="match status" value="1"/>
</dbReference>
<keyword evidence="5" id="KW-0694">RNA-binding</keyword>
<dbReference type="Gene3D" id="2.30.30.30">
    <property type="match status" value="1"/>
</dbReference>
<dbReference type="InterPro" id="IPR008991">
    <property type="entry name" value="Translation_prot_SH3-like_sf"/>
</dbReference>
<dbReference type="GO" id="GO:0016740">
    <property type="term" value="F:transferase activity"/>
    <property type="evidence" value="ECO:0007669"/>
    <property type="project" value="InterPro"/>
</dbReference>
<evidence type="ECO:0000256" key="6">
    <source>
        <dbReference type="SAM" id="MobiDB-lite"/>
    </source>
</evidence>
<comment type="function">
    <text evidence="5">One of the primary rRNA binding proteins. Required for association of the 30S and 50S subunits to form the 70S ribosome, for tRNA binding and peptide bond formation. It has been suggested to have peptidyltransferase activity; this is somewhat controversial. Makes several contacts with the 16S rRNA in the 70S ribosome.</text>
</comment>
<evidence type="ECO:0000256" key="4">
    <source>
        <dbReference type="ARBA" id="ARBA00035242"/>
    </source>
</evidence>
<dbReference type="Pfam" id="PF03947">
    <property type="entry name" value="Ribosomal_L2_C"/>
    <property type="match status" value="1"/>
</dbReference>
<comment type="similarity">
    <text evidence="1 5">Belongs to the universal ribosomal protein uL2 family.</text>
</comment>
<dbReference type="InterPro" id="IPR022666">
    <property type="entry name" value="Ribosomal_uL2_RNA-bd_dom"/>
</dbReference>
<dbReference type="FunFam" id="2.30.30.30:FF:000001">
    <property type="entry name" value="50S ribosomal protein L2"/>
    <property type="match status" value="1"/>
</dbReference>
<dbReference type="InterPro" id="IPR005880">
    <property type="entry name" value="Ribosomal_uL2_bac/org-type"/>
</dbReference>
<feature type="domain" description="Large ribosomal subunit protein uL2 RNA-binding" evidence="8">
    <location>
        <begin position="41"/>
        <end position="117"/>
    </location>
</feature>
<evidence type="ECO:0000256" key="3">
    <source>
        <dbReference type="ARBA" id="ARBA00023274"/>
    </source>
</evidence>
<proteinExistence type="inferred from homology"/>
<dbReference type="GO" id="GO:0003735">
    <property type="term" value="F:structural constituent of ribosome"/>
    <property type="evidence" value="ECO:0007669"/>
    <property type="project" value="InterPro"/>
</dbReference>
<evidence type="ECO:0000256" key="1">
    <source>
        <dbReference type="ARBA" id="ARBA00005636"/>
    </source>
</evidence>
<evidence type="ECO:0000313" key="9">
    <source>
        <dbReference type="EMBL" id="HIV03994.1"/>
    </source>
</evidence>
<dbReference type="Pfam" id="PF00181">
    <property type="entry name" value="Ribosomal_L2_N"/>
    <property type="match status" value="1"/>
</dbReference>
<reference evidence="9" key="1">
    <citation type="submission" date="2020-10" db="EMBL/GenBank/DDBJ databases">
        <authorList>
            <person name="Gilroy R."/>
        </authorList>
    </citation>
    <scope>NUCLEOTIDE SEQUENCE</scope>
    <source>
        <strain evidence="9">10669</strain>
    </source>
</reference>
<evidence type="ECO:0000259" key="8">
    <source>
        <dbReference type="SMART" id="SM01383"/>
    </source>
</evidence>
<dbReference type="HAMAP" id="MF_01320_B">
    <property type="entry name" value="Ribosomal_uL2_B"/>
    <property type="match status" value="1"/>
</dbReference>
<dbReference type="PIRSF" id="PIRSF002158">
    <property type="entry name" value="Ribosomal_L2"/>
    <property type="match status" value="1"/>
</dbReference>
<dbReference type="FunFam" id="4.10.950.10:FF:000001">
    <property type="entry name" value="50S ribosomal protein L2"/>
    <property type="match status" value="1"/>
</dbReference>
<feature type="region of interest" description="Disordered" evidence="6">
    <location>
        <begin position="224"/>
        <end position="253"/>
    </location>
</feature>
<dbReference type="InterPro" id="IPR014722">
    <property type="entry name" value="Rib_uL2_dom2"/>
</dbReference>
<comment type="subunit">
    <text evidence="5">Part of the 50S ribosomal subunit. Forms a bridge to the 30S subunit in the 70S ribosome.</text>
</comment>
<protein>
    <recommendedName>
        <fullName evidence="4 5">Large ribosomal subunit protein uL2</fullName>
    </recommendedName>
</protein>
<dbReference type="SMART" id="SM01383">
    <property type="entry name" value="Ribosomal_L2"/>
    <property type="match status" value="1"/>
</dbReference>
<keyword evidence="5" id="KW-0699">rRNA-binding</keyword>
<gene>
    <name evidence="5 9" type="primary">rplB</name>
    <name evidence="9" type="ORF">IAC75_02450</name>
</gene>
<organism evidence="9 10">
    <name type="scientific">Candidatus Spyradosoma merdigallinarum</name>
    <dbReference type="NCBI Taxonomy" id="2840950"/>
    <lineage>
        <taxon>Bacteria</taxon>
        <taxon>Pseudomonadati</taxon>
        <taxon>Verrucomicrobiota</taxon>
        <taxon>Opitutia</taxon>
        <taxon>Opitutia incertae sedis</taxon>
        <taxon>Candidatus Spyradosoma</taxon>
    </lineage>
</organism>
<evidence type="ECO:0000313" key="10">
    <source>
        <dbReference type="Proteomes" id="UP000886812"/>
    </source>
</evidence>
<keyword evidence="2 5" id="KW-0689">Ribosomal protein</keyword>
<dbReference type="GO" id="GO:0015934">
    <property type="term" value="C:large ribosomal subunit"/>
    <property type="evidence" value="ECO:0007669"/>
    <property type="project" value="InterPro"/>
</dbReference>
<dbReference type="SUPFAM" id="SSF50104">
    <property type="entry name" value="Translation proteins SH3-like domain"/>
    <property type="match status" value="1"/>
</dbReference>
<accession>A0A9D1NJY3</accession>
<keyword evidence="3 5" id="KW-0687">Ribonucleoprotein</keyword>
<dbReference type="GO" id="GO:0019843">
    <property type="term" value="F:rRNA binding"/>
    <property type="evidence" value="ECO:0007669"/>
    <property type="project" value="UniProtKB-UniRule"/>
</dbReference>
<evidence type="ECO:0000256" key="2">
    <source>
        <dbReference type="ARBA" id="ARBA00022980"/>
    </source>
</evidence>
<name>A0A9D1NJY3_9BACT</name>
<comment type="caution">
    <text evidence="9">The sequence shown here is derived from an EMBL/GenBank/DDBJ whole genome shotgun (WGS) entry which is preliminary data.</text>
</comment>
<dbReference type="SMART" id="SM01382">
    <property type="entry name" value="Ribosomal_L2_C"/>
    <property type="match status" value="1"/>
</dbReference>
<dbReference type="EMBL" id="DVOG01000064">
    <property type="protein sequence ID" value="HIV03994.1"/>
    <property type="molecule type" value="Genomic_DNA"/>
</dbReference>
<dbReference type="NCBIfam" id="TIGR01171">
    <property type="entry name" value="rplB_bact"/>
    <property type="match status" value="1"/>
</dbReference>
<dbReference type="InterPro" id="IPR012340">
    <property type="entry name" value="NA-bd_OB-fold"/>
</dbReference>
<reference evidence="9" key="2">
    <citation type="journal article" date="2021" name="PeerJ">
        <title>Extensive microbial diversity within the chicken gut microbiome revealed by metagenomics and culture.</title>
        <authorList>
            <person name="Gilroy R."/>
            <person name="Ravi A."/>
            <person name="Getino M."/>
            <person name="Pursley I."/>
            <person name="Horton D.L."/>
            <person name="Alikhan N.F."/>
            <person name="Baker D."/>
            <person name="Gharbi K."/>
            <person name="Hall N."/>
            <person name="Watson M."/>
            <person name="Adriaenssens E.M."/>
            <person name="Foster-Nyarko E."/>
            <person name="Jarju S."/>
            <person name="Secka A."/>
            <person name="Antonio M."/>
            <person name="Oren A."/>
            <person name="Chaudhuri R.R."/>
            <person name="La Ragione R."/>
            <person name="Hildebrand F."/>
            <person name="Pallen M.J."/>
        </authorList>
    </citation>
    <scope>NUCLEOTIDE SEQUENCE</scope>
    <source>
        <strain evidence="9">10669</strain>
    </source>
</reference>
<sequence length="285" mass="31049">MALASTRPLTPGQRFLVRNKQELSKKRPEKDLVESIHNPKGRNCYGRITSRRRGGGHKKLYRRIDFRRAKLDVPATVIAIEYDPNRSANIALIEYADGEKAYILAPNGLAVGGQIVSASGTVEEFTPGISVKLRFIPPATDIHAIEMEPGQGARIARSAGNAAQLLGIEGDLAIIKMPSGEQRYLNANCRATVGKVGNAEHQNRSLGKAGRNRWLGRRPRVRGMVMNPVDHPNGGGQGKSKGGGGRQHLSSPWGQLAKGFPTRIKSKPSNVHIIVRRNGRKVKKG</sequence>
<evidence type="ECO:0000259" key="7">
    <source>
        <dbReference type="SMART" id="SM01382"/>
    </source>
</evidence>